<feature type="region of interest" description="Disordered" evidence="9">
    <location>
        <begin position="422"/>
        <end position="455"/>
    </location>
</feature>
<feature type="transmembrane region" description="Helical" evidence="10">
    <location>
        <begin position="347"/>
        <end position="367"/>
    </location>
</feature>
<feature type="transmembrane region" description="Helical" evidence="10">
    <location>
        <begin position="184"/>
        <end position="207"/>
    </location>
</feature>
<dbReference type="InterPro" id="IPR006153">
    <property type="entry name" value="Cation/H_exchanger_TM"/>
</dbReference>
<evidence type="ECO:0000256" key="6">
    <source>
        <dbReference type="ARBA" id="ARBA00022989"/>
    </source>
</evidence>
<sequence length="455" mass="47814">MPEPLVLAAGASVTPDAIISMMWISIAALTSPLLSYLVRKKIPAVVFLLFLGVVIGPHVLNLAHADESNAMLRELGLGMLFLLAGWEIEPEAMRGRQGKWASTTWVFSAVLAFGAALLMFAGDTLAAVVIAVAVTSTAMGTLLPVIKTAGVSQAVRRGVLVHGAVGELGPIFTMALLLSTRSTWLTLVVLLVFMGGALIIAFVPRTVAAIAPWIGPAVRDGASHTAQTVMRAVIVLLTVLMAMAAVFELDVVLGAFAAGLILRALVPARSRKTVEARLDVMGYGLLIPVFFVTSGMAIEVAEVVRAPMIVLFCAAVILVARGLPIFLTERFWHTGSGISDVREQAQLALYAATGLPIIVAVTEIALSRELIDAALASILVAAGALTVLVFPIVAQAIPSPRSAPVESNECLEAVARAEDQEFRAASAEQAQRQATGKKHNPPRSSTLEAGDITLD</sequence>
<evidence type="ECO:0000256" key="3">
    <source>
        <dbReference type="ARBA" id="ARBA00022448"/>
    </source>
</evidence>
<evidence type="ECO:0000256" key="7">
    <source>
        <dbReference type="ARBA" id="ARBA00023065"/>
    </source>
</evidence>
<keyword evidence="6 10" id="KW-1133">Transmembrane helix</keyword>
<protein>
    <submittedName>
        <fullName evidence="12">Cation:proton antiporter</fullName>
    </submittedName>
</protein>
<keyword evidence="7" id="KW-0406">Ion transport</keyword>
<dbReference type="GO" id="GO:0015297">
    <property type="term" value="F:antiporter activity"/>
    <property type="evidence" value="ECO:0007669"/>
    <property type="project" value="UniProtKB-KW"/>
</dbReference>
<dbReference type="GO" id="GO:0016020">
    <property type="term" value="C:membrane"/>
    <property type="evidence" value="ECO:0007669"/>
    <property type="project" value="UniProtKB-SubCell"/>
</dbReference>
<dbReference type="PANTHER" id="PTHR43562:SF1">
    <property type="entry name" value="NA(+)_H(+) ANTIPORTER YJBQ-RELATED"/>
    <property type="match status" value="1"/>
</dbReference>
<keyword evidence="13" id="KW-1185">Reference proteome</keyword>
<feature type="transmembrane region" description="Helical" evidence="10">
    <location>
        <begin position="280"/>
        <end position="298"/>
    </location>
</feature>
<dbReference type="OrthoDB" id="9793589at2"/>
<keyword evidence="5 10" id="KW-0812">Transmembrane</keyword>
<keyword evidence="3" id="KW-0813">Transport</keyword>
<accession>A0A5C5UMV4</accession>
<keyword evidence="8 10" id="KW-0472">Membrane</keyword>
<feature type="transmembrane region" description="Helical" evidence="10">
    <location>
        <begin position="373"/>
        <end position="394"/>
    </location>
</feature>
<gene>
    <name evidence="12" type="ORF">FRX94_04745</name>
</gene>
<reference evidence="12 13" key="1">
    <citation type="submission" date="2019-08" db="EMBL/GenBank/DDBJ databases">
        <authorList>
            <person name="Lei W."/>
        </authorList>
    </citation>
    <scope>NUCLEOTIDE SEQUENCE [LARGE SCALE GENOMIC DNA]</scope>
    <source>
        <strain evidence="12 13">CCUG 58627</strain>
    </source>
</reference>
<dbReference type="Pfam" id="PF00999">
    <property type="entry name" value="Na_H_Exchanger"/>
    <property type="match status" value="1"/>
</dbReference>
<feature type="transmembrane region" description="Helical" evidence="10">
    <location>
        <begin position="100"/>
        <end position="120"/>
    </location>
</feature>
<dbReference type="InterPro" id="IPR038770">
    <property type="entry name" value="Na+/solute_symporter_sf"/>
</dbReference>
<evidence type="ECO:0000256" key="10">
    <source>
        <dbReference type="SAM" id="Phobius"/>
    </source>
</evidence>
<feature type="transmembrane region" description="Helical" evidence="10">
    <location>
        <begin position="251"/>
        <end position="268"/>
    </location>
</feature>
<feature type="transmembrane region" description="Helical" evidence="10">
    <location>
        <begin position="45"/>
        <end position="64"/>
    </location>
</feature>
<evidence type="ECO:0000256" key="8">
    <source>
        <dbReference type="ARBA" id="ARBA00023136"/>
    </source>
</evidence>
<evidence type="ECO:0000259" key="11">
    <source>
        <dbReference type="Pfam" id="PF00999"/>
    </source>
</evidence>
<evidence type="ECO:0000313" key="13">
    <source>
        <dbReference type="Proteomes" id="UP000320791"/>
    </source>
</evidence>
<feature type="transmembrane region" description="Helical" evidence="10">
    <location>
        <begin position="158"/>
        <end position="178"/>
    </location>
</feature>
<comment type="subcellular location">
    <subcellularLocation>
        <location evidence="1">Membrane</location>
        <topology evidence="1">Multi-pass membrane protein</topology>
    </subcellularLocation>
</comment>
<feature type="transmembrane region" description="Helical" evidence="10">
    <location>
        <begin position="304"/>
        <end position="327"/>
    </location>
</feature>
<evidence type="ECO:0000256" key="2">
    <source>
        <dbReference type="ARBA" id="ARBA00005551"/>
    </source>
</evidence>
<organism evidence="12 13">
    <name type="scientific">Corynebacterium canis</name>
    <dbReference type="NCBI Taxonomy" id="679663"/>
    <lineage>
        <taxon>Bacteria</taxon>
        <taxon>Bacillati</taxon>
        <taxon>Actinomycetota</taxon>
        <taxon>Actinomycetes</taxon>
        <taxon>Mycobacteriales</taxon>
        <taxon>Corynebacteriaceae</taxon>
        <taxon>Corynebacterium</taxon>
    </lineage>
</organism>
<evidence type="ECO:0000256" key="5">
    <source>
        <dbReference type="ARBA" id="ARBA00022692"/>
    </source>
</evidence>
<comment type="caution">
    <text evidence="12">The sequence shown here is derived from an EMBL/GenBank/DDBJ whole genome shotgun (WGS) entry which is preliminary data.</text>
</comment>
<evidence type="ECO:0000256" key="1">
    <source>
        <dbReference type="ARBA" id="ARBA00004141"/>
    </source>
</evidence>
<name>A0A5C5UMV4_9CORY</name>
<evidence type="ECO:0000256" key="4">
    <source>
        <dbReference type="ARBA" id="ARBA00022449"/>
    </source>
</evidence>
<keyword evidence="4" id="KW-0050">Antiport</keyword>
<feature type="domain" description="Cation/H+ exchanger transmembrane" evidence="11">
    <location>
        <begin position="27"/>
        <end position="394"/>
    </location>
</feature>
<dbReference type="Proteomes" id="UP000320791">
    <property type="component" value="Unassembled WGS sequence"/>
</dbReference>
<evidence type="ECO:0000313" key="12">
    <source>
        <dbReference type="EMBL" id="TWT26705.1"/>
    </source>
</evidence>
<feature type="transmembrane region" description="Helical" evidence="10">
    <location>
        <begin position="126"/>
        <end position="146"/>
    </location>
</feature>
<dbReference type="GO" id="GO:1902600">
    <property type="term" value="P:proton transmembrane transport"/>
    <property type="evidence" value="ECO:0007669"/>
    <property type="project" value="InterPro"/>
</dbReference>
<comment type="similarity">
    <text evidence="2">Belongs to the monovalent cation:proton antiporter 2 (CPA2) transporter (TC 2.A.37) family.</text>
</comment>
<dbReference type="EMBL" id="VOHM01000007">
    <property type="protein sequence ID" value="TWT26705.1"/>
    <property type="molecule type" value="Genomic_DNA"/>
</dbReference>
<dbReference type="PANTHER" id="PTHR43562">
    <property type="entry name" value="NAPA-TYPE SODIUM/HYDROGEN ANTIPORTER"/>
    <property type="match status" value="1"/>
</dbReference>
<feature type="compositionally biased region" description="Low complexity" evidence="9">
    <location>
        <begin position="423"/>
        <end position="434"/>
    </location>
</feature>
<dbReference type="Gene3D" id="1.20.1530.20">
    <property type="match status" value="1"/>
</dbReference>
<proteinExistence type="inferred from homology"/>
<dbReference type="RefSeq" id="WP_146323981.1">
    <property type="nucleotide sequence ID" value="NZ_BAABLR010000007.1"/>
</dbReference>
<dbReference type="AlphaFoldDB" id="A0A5C5UMV4"/>
<evidence type="ECO:0000256" key="9">
    <source>
        <dbReference type="SAM" id="MobiDB-lite"/>
    </source>
</evidence>
<feature type="transmembrane region" description="Helical" evidence="10">
    <location>
        <begin position="228"/>
        <end position="245"/>
    </location>
</feature>